<name>A0A6G4A3L2_9BACL</name>
<dbReference type="InterPro" id="IPR021525">
    <property type="entry name" value="DUF3189"/>
</dbReference>
<dbReference type="EMBL" id="JAAIKC010000009">
    <property type="protein sequence ID" value="NEW08524.1"/>
    <property type="molecule type" value="Genomic_DNA"/>
</dbReference>
<organism evidence="1">
    <name type="scientific">Paenibacillus sp. SYP-B3998</name>
    <dbReference type="NCBI Taxonomy" id="2678564"/>
    <lineage>
        <taxon>Bacteria</taxon>
        <taxon>Bacillati</taxon>
        <taxon>Bacillota</taxon>
        <taxon>Bacilli</taxon>
        <taxon>Bacillales</taxon>
        <taxon>Paenibacillaceae</taxon>
        <taxon>Paenibacillus</taxon>
    </lineage>
</organism>
<reference evidence="1" key="1">
    <citation type="submission" date="2020-02" db="EMBL/GenBank/DDBJ databases">
        <authorList>
            <person name="Shen X.-R."/>
            <person name="Zhang Y.-X."/>
        </authorList>
    </citation>
    <scope>NUCLEOTIDE SEQUENCE</scope>
    <source>
        <strain evidence="1">SYP-B3998</strain>
    </source>
</reference>
<comment type="caution">
    <text evidence="1">The sequence shown here is derived from an EMBL/GenBank/DDBJ whole genome shotgun (WGS) entry which is preliminary data.</text>
</comment>
<sequence>MIYIYNDFGGTHTTVLAAAYHLNKLDESHEPTKIEILNTHNFNKLIYKDRGKLYFHGKDEDGNKVYTMGRGRSKILIPGVFNLIDMLIEEELLHEKIILSNTSPTVPFTMTCGGMLSRWLKIDFIGVPLLVIGAKQAYQDIIHLVHHTKKIAKTSTSQQLIMLDNKEFK</sequence>
<accession>A0A6G4A3L2</accession>
<dbReference type="Pfam" id="PF11385">
    <property type="entry name" value="DUF3189"/>
    <property type="match status" value="1"/>
</dbReference>
<dbReference type="RefSeq" id="WP_163951456.1">
    <property type="nucleotide sequence ID" value="NZ_JAAIKC010000009.1"/>
</dbReference>
<gene>
    <name evidence="1" type="ORF">GK047_21225</name>
</gene>
<protein>
    <submittedName>
        <fullName evidence="1">DUF3189 family protein</fullName>
    </submittedName>
</protein>
<proteinExistence type="predicted"/>
<dbReference type="AlphaFoldDB" id="A0A6G4A3L2"/>
<evidence type="ECO:0000313" key="1">
    <source>
        <dbReference type="EMBL" id="NEW08524.1"/>
    </source>
</evidence>